<feature type="transmembrane region" description="Helical" evidence="7">
    <location>
        <begin position="150"/>
        <end position="171"/>
    </location>
</feature>
<keyword evidence="2" id="KW-0813">Transport</keyword>
<dbReference type="CDD" id="cd17485">
    <property type="entry name" value="MFS_MFSD3"/>
    <property type="match status" value="1"/>
</dbReference>
<sequence>MKIKQKSSPSTAGKLTLLFLMYISQKVFLTFTWTLLPLILRKQGVSLGTIGFTALVYSPWALKFIHAPLVDRYFNSRLGKRKSWITPLLGLSWIILPILAVTPPSGDLAPFLGLVFVLNFLYATIDIAVDGYATDILKPEQRPWGNTIQMVGYLLGYMLGAGVFIIVYQTLGWKQTVFIITLLQLFLMLPIIFHREIKPVSSSLGLLSKSAEQPRHPSALYVLRQPKALWFLVFLALVTIFDQVGNQLRLPLLVDLGINPAQLGRINIWIGTPIAILGSLAGGTLLRRLGAKRVFITGCLGAAAVSLLSALLSQHSSPAIWQFGAIIGIDRLVMGILSVLTYSMTMTMSAGQQSATNYAVLSSAGHLIGFAFMPLSGWVCDQIGYFNIFSFLALSGILAIFIGERLLRKKLAYSENRPPINIKKQTDGTSNQLNRPGVKPCRKN</sequence>
<gene>
    <name evidence="9" type="ORF">X474_10185</name>
</gene>
<evidence type="ECO:0000256" key="7">
    <source>
        <dbReference type="SAM" id="Phobius"/>
    </source>
</evidence>
<evidence type="ECO:0000256" key="1">
    <source>
        <dbReference type="ARBA" id="ARBA00004141"/>
    </source>
</evidence>
<feature type="transmembrane region" description="Helical" evidence="7">
    <location>
        <begin position="45"/>
        <end position="62"/>
    </location>
</feature>
<dbReference type="InParanoid" id="A0A0D2J8F7"/>
<accession>A0A0D2J8F7</accession>
<comment type="subcellular location">
    <subcellularLocation>
        <location evidence="1">Membrane</location>
        <topology evidence="1">Multi-pass membrane protein</topology>
    </subcellularLocation>
</comment>
<feature type="transmembrane region" description="Helical" evidence="7">
    <location>
        <begin position="108"/>
        <end position="129"/>
    </location>
</feature>
<feature type="transmembrane region" description="Helical" evidence="7">
    <location>
        <begin position="319"/>
        <end position="343"/>
    </location>
</feature>
<name>A0A0D2J8F7_9BACT</name>
<evidence type="ECO:0000256" key="4">
    <source>
        <dbReference type="ARBA" id="ARBA00022989"/>
    </source>
</evidence>
<keyword evidence="4 7" id="KW-1133">Transmembrane helix</keyword>
<evidence type="ECO:0000256" key="2">
    <source>
        <dbReference type="ARBA" id="ARBA00022448"/>
    </source>
</evidence>
<dbReference type="GO" id="GO:0016020">
    <property type="term" value="C:membrane"/>
    <property type="evidence" value="ECO:0007669"/>
    <property type="project" value="UniProtKB-SubCell"/>
</dbReference>
<feature type="transmembrane region" description="Helical" evidence="7">
    <location>
        <begin position="266"/>
        <end position="286"/>
    </location>
</feature>
<comment type="caution">
    <text evidence="9">The sequence shown here is derived from an EMBL/GenBank/DDBJ whole genome shotgun (WGS) entry which is preliminary data.</text>
</comment>
<feature type="transmembrane region" description="Helical" evidence="7">
    <location>
        <begin position="383"/>
        <end position="402"/>
    </location>
</feature>
<keyword evidence="5 7" id="KW-0472">Membrane</keyword>
<keyword evidence="10" id="KW-1185">Reference proteome</keyword>
<feature type="transmembrane region" description="Helical" evidence="7">
    <location>
        <begin position="355"/>
        <end position="377"/>
    </location>
</feature>
<evidence type="ECO:0000256" key="5">
    <source>
        <dbReference type="ARBA" id="ARBA00023136"/>
    </source>
</evidence>
<proteinExistence type="predicted"/>
<feature type="transmembrane region" description="Helical" evidence="7">
    <location>
        <begin position="228"/>
        <end position="246"/>
    </location>
</feature>
<dbReference type="InterPro" id="IPR020846">
    <property type="entry name" value="MFS_dom"/>
</dbReference>
<reference evidence="9 10" key="1">
    <citation type="submission" date="2013-11" db="EMBL/GenBank/DDBJ databases">
        <title>Metagenomic analysis of a methanogenic consortium involved in long chain n-alkane degradation.</title>
        <authorList>
            <person name="Davidova I.A."/>
            <person name="Callaghan A.V."/>
            <person name="Wawrik B."/>
            <person name="Pruitt S."/>
            <person name="Marks C."/>
            <person name="Duncan K.E."/>
            <person name="Suflita J.M."/>
        </authorList>
    </citation>
    <scope>NUCLEOTIDE SEQUENCE [LARGE SCALE GENOMIC DNA]</scope>
    <source>
        <strain evidence="9 10">SPR</strain>
    </source>
</reference>
<evidence type="ECO:0000256" key="3">
    <source>
        <dbReference type="ARBA" id="ARBA00022692"/>
    </source>
</evidence>
<dbReference type="GO" id="GO:0022857">
    <property type="term" value="F:transmembrane transporter activity"/>
    <property type="evidence" value="ECO:0007669"/>
    <property type="project" value="InterPro"/>
</dbReference>
<organism evidence="9 10">
    <name type="scientific">Dethiosulfatarculus sandiegensis</name>
    <dbReference type="NCBI Taxonomy" id="1429043"/>
    <lineage>
        <taxon>Bacteria</taxon>
        <taxon>Pseudomonadati</taxon>
        <taxon>Thermodesulfobacteriota</taxon>
        <taxon>Desulfarculia</taxon>
        <taxon>Desulfarculales</taxon>
        <taxon>Desulfarculaceae</taxon>
        <taxon>Dethiosulfatarculus</taxon>
    </lineage>
</organism>
<feature type="region of interest" description="Disordered" evidence="6">
    <location>
        <begin position="422"/>
        <end position="444"/>
    </location>
</feature>
<dbReference type="PANTHER" id="PTHR12778">
    <property type="entry name" value="SOLUTE CARRIER FAMILY 33 ACETYL-COA TRANSPORTER -RELATED"/>
    <property type="match status" value="1"/>
</dbReference>
<dbReference type="AlphaFoldDB" id="A0A0D2J8F7"/>
<dbReference type="RefSeq" id="WP_044348276.1">
    <property type="nucleotide sequence ID" value="NZ_AZAC01000011.1"/>
</dbReference>
<feature type="transmembrane region" description="Helical" evidence="7">
    <location>
        <begin position="293"/>
        <end position="313"/>
    </location>
</feature>
<dbReference type="SUPFAM" id="SSF103473">
    <property type="entry name" value="MFS general substrate transporter"/>
    <property type="match status" value="1"/>
</dbReference>
<keyword evidence="3 7" id="KW-0812">Transmembrane</keyword>
<feature type="transmembrane region" description="Helical" evidence="7">
    <location>
        <begin position="83"/>
        <end position="102"/>
    </location>
</feature>
<feature type="domain" description="Major facilitator superfamily (MFS) profile" evidence="8">
    <location>
        <begin position="10"/>
        <end position="408"/>
    </location>
</feature>
<dbReference type="Proteomes" id="UP000032233">
    <property type="component" value="Unassembled WGS sequence"/>
</dbReference>
<protein>
    <recommendedName>
        <fullName evidence="8">Major facilitator superfamily (MFS) profile domain-containing protein</fullName>
    </recommendedName>
</protein>
<evidence type="ECO:0000313" key="9">
    <source>
        <dbReference type="EMBL" id="KIX14454.1"/>
    </source>
</evidence>
<dbReference type="Pfam" id="PF07690">
    <property type="entry name" value="MFS_1"/>
    <property type="match status" value="1"/>
</dbReference>
<dbReference type="InterPro" id="IPR011701">
    <property type="entry name" value="MFS"/>
</dbReference>
<feature type="transmembrane region" description="Helical" evidence="7">
    <location>
        <begin position="12"/>
        <end position="33"/>
    </location>
</feature>
<dbReference type="OrthoDB" id="9787815at2"/>
<dbReference type="EMBL" id="AZAC01000011">
    <property type="protein sequence ID" value="KIX14454.1"/>
    <property type="molecule type" value="Genomic_DNA"/>
</dbReference>
<evidence type="ECO:0000313" key="10">
    <source>
        <dbReference type="Proteomes" id="UP000032233"/>
    </source>
</evidence>
<dbReference type="PROSITE" id="PS50850">
    <property type="entry name" value="MFS"/>
    <property type="match status" value="1"/>
</dbReference>
<dbReference type="Gene3D" id="1.20.1250.20">
    <property type="entry name" value="MFS general substrate transporter like domains"/>
    <property type="match status" value="2"/>
</dbReference>
<evidence type="ECO:0000259" key="8">
    <source>
        <dbReference type="PROSITE" id="PS50850"/>
    </source>
</evidence>
<dbReference type="PANTHER" id="PTHR12778:SF10">
    <property type="entry name" value="MAJOR FACILITATOR SUPERFAMILY DOMAIN-CONTAINING PROTEIN 3"/>
    <property type="match status" value="1"/>
</dbReference>
<dbReference type="InterPro" id="IPR036259">
    <property type="entry name" value="MFS_trans_sf"/>
</dbReference>
<evidence type="ECO:0000256" key="6">
    <source>
        <dbReference type="SAM" id="MobiDB-lite"/>
    </source>
</evidence>
<feature type="transmembrane region" description="Helical" evidence="7">
    <location>
        <begin position="177"/>
        <end position="193"/>
    </location>
</feature>
<dbReference type="InterPro" id="IPR004752">
    <property type="entry name" value="AmpG_permease/AT-1"/>
</dbReference>
<dbReference type="STRING" id="1429043.X474_10185"/>